<dbReference type="InterPro" id="IPR047057">
    <property type="entry name" value="MerR_fam"/>
</dbReference>
<dbReference type="PANTHER" id="PTHR30204:SF90">
    <property type="entry name" value="HTH-TYPE TRANSCRIPTIONAL ACTIVATOR MTA"/>
    <property type="match status" value="1"/>
</dbReference>
<dbReference type="SMART" id="SM00422">
    <property type="entry name" value="HTH_MERR"/>
    <property type="match status" value="1"/>
</dbReference>
<protein>
    <submittedName>
        <fullName evidence="4">DNA-binding transcriptional MerR regulator</fullName>
    </submittedName>
</protein>
<dbReference type="GO" id="GO:0003677">
    <property type="term" value="F:DNA binding"/>
    <property type="evidence" value="ECO:0007669"/>
    <property type="project" value="UniProtKB-KW"/>
</dbReference>
<accession>A0A7Z0EQX4</accession>
<dbReference type="Gene3D" id="3.30.720.120">
    <property type="match status" value="1"/>
</dbReference>
<dbReference type="GO" id="GO:0003700">
    <property type="term" value="F:DNA-binding transcription factor activity"/>
    <property type="evidence" value="ECO:0007669"/>
    <property type="project" value="InterPro"/>
</dbReference>
<keyword evidence="1 4" id="KW-0238">DNA-binding</keyword>
<dbReference type="InterPro" id="IPR004360">
    <property type="entry name" value="Glyas_Fos-R_dOase_dom"/>
</dbReference>
<reference evidence="4 5" key="1">
    <citation type="submission" date="2020-07" db="EMBL/GenBank/DDBJ databases">
        <title>Sequencing the genomes of 1000 actinobacteria strains.</title>
        <authorList>
            <person name="Klenk H.-P."/>
        </authorList>
    </citation>
    <scope>NUCLEOTIDE SEQUENCE [LARGE SCALE GENOMIC DNA]</scope>
    <source>
        <strain evidence="4 5">DSM 44442</strain>
    </source>
</reference>
<dbReference type="PANTHER" id="PTHR30204">
    <property type="entry name" value="REDOX-CYCLING DRUG-SENSING TRANSCRIPTIONAL ACTIVATOR SOXR"/>
    <property type="match status" value="1"/>
</dbReference>
<dbReference type="SUPFAM" id="SSF54593">
    <property type="entry name" value="Glyoxalase/Bleomycin resistance protein/Dihydroxybiphenyl dioxygenase"/>
    <property type="match status" value="1"/>
</dbReference>
<dbReference type="InterPro" id="IPR037523">
    <property type="entry name" value="VOC_core"/>
</dbReference>
<dbReference type="PROSITE" id="PS00552">
    <property type="entry name" value="HTH_MERR_1"/>
    <property type="match status" value="1"/>
</dbReference>
<feature type="domain" description="VOC" evidence="3">
    <location>
        <begin position="133"/>
        <end position="262"/>
    </location>
</feature>
<evidence type="ECO:0000259" key="2">
    <source>
        <dbReference type="PROSITE" id="PS50937"/>
    </source>
</evidence>
<comment type="caution">
    <text evidence="4">The sequence shown here is derived from an EMBL/GenBank/DDBJ whole genome shotgun (WGS) entry which is preliminary data.</text>
</comment>
<dbReference type="PRINTS" id="PR00040">
    <property type="entry name" value="HTHMERR"/>
</dbReference>
<keyword evidence="5" id="KW-1185">Reference proteome</keyword>
<dbReference type="PROSITE" id="PS51819">
    <property type="entry name" value="VOC"/>
    <property type="match status" value="1"/>
</dbReference>
<dbReference type="Pfam" id="PF13411">
    <property type="entry name" value="MerR_1"/>
    <property type="match status" value="1"/>
</dbReference>
<evidence type="ECO:0000313" key="5">
    <source>
        <dbReference type="Proteomes" id="UP000572051"/>
    </source>
</evidence>
<dbReference type="Proteomes" id="UP000572051">
    <property type="component" value="Unassembled WGS sequence"/>
</dbReference>
<dbReference type="PROSITE" id="PS50937">
    <property type="entry name" value="HTH_MERR_2"/>
    <property type="match status" value="1"/>
</dbReference>
<dbReference type="RefSeq" id="WP_179826451.1">
    <property type="nucleotide sequence ID" value="NZ_JACCFS010000001.1"/>
</dbReference>
<dbReference type="Gene3D" id="3.30.720.110">
    <property type="match status" value="1"/>
</dbReference>
<feature type="domain" description="HTH merR-type" evidence="2">
    <location>
        <begin position="7"/>
        <end position="76"/>
    </location>
</feature>
<dbReference type="EMBL" id="JACCFS010000001">
    <property type="protein sequence ID" value="NYJ36504.1"/>
    <property type="molecule type" value="Genomic_DNA"/>
</dbReference>
<dbReference type="AlphaFoldDB" id="A0A7Z0EQX4"/>
<organism evidence="4 5">
    <name type="scientific">Nocardiopsis aegyptia</name>
    <dbReference type="NCBI Taxonomy" id="220378"/>
    <lineage>
        <taxon>Bacteria</taxon>
        <taxon>Bacillati</taxon>
        <taxon>Actinomycetota</taxon>
        <taxon>Actinomycetes</taxon>
        <taxon>Streptosporangiales</taxon>
        <taxon>Nocardiopsidaceae</taxon>
        <taxon>Nocardiopsis</taxon>
    </lineage>
</organism>
<dbReference type="InterPro" id="IPR009061">
    <property type="entry name" value="DNA-bd_dom_put_sf"/>
</dbReference>
<evidence type="ECO:0000256" key="1">
    <source>
        <dbReference type="ARBA" id="ARBA00023125"/>
    </source>
</evidence>
<dbReference type="InterPro" id="IPR029068">
    <property type="entry name" value="Glyas_Bleomycin-R_OHBP_Dase"/>
</dbReference>
<sequence>MAPDEAGYKVGELARASGLTVRALRYYDRIGLLRPSRRTGGGHRVYDAADVRRLYRIRLLRGVGLSLEQIGHALDDPGWDLAAAVRHHLASLDRRMTAAHRLRDRLAAMAATLDREDVPSPVEFFEAMEEMVVLDSTVRRRISILVYDDIEAVHDHLVRVFGLGAGPLTRDGQGRCVHGEVDAGDGVIWLHREAPEFGLASPRSLGAASATTAVMVESVDEHYRRAVAEGARIVYEPVDQPYGYREYSARDPEGALWSFMAPLD</sequence>
<evidence type="ECO:0000313" key="4">
    <source>
        <dbReference type="EMBL" id="NYJ36504.1"/>
    </source>
</evidence>
<name>A0A7Z0EQX4_9ACTN</name>
<evidence type="ECO:0000259" key="3">
    <source>
        <dbReference type="PROSITE" id="PS51819"/>
    </source>
</evidence>
<dbReference type="Pfam" id="PF00903">
    <property type="entry name" value="Glyoxalase"/>
    <property type="match status" value="1"/>
</dbReference>
<dbReference type="Gene3D" id="1.10.1660.10">
    <property type="match status" value="1"/>
</dbReference>
<proteinExistence type="predicted"/>
<dbReference type="InterPro" id="IPR000551">
    <property type="entry name" value="MerR-type_HTH_dom"/>
</dbReference>
<gene>
    <name evidence="4" type="ORF">HNR10_004385</name>
</gene>
<dbReference type="SUPFAM" id="SSF46955">
    <property type="entry name" value="Putative DNA-binding domain"/>
    <property type="match status" value="1"/>
</dbReference>
<dbReference type="CDD" id="cd01106">
    <property type="entry name" value="HTH_TipAL-Mta"/>
    <property type="match status" value="1"/>
</dbReference>